<evidence type="ECO:0000313" key="2">
    <source>
        <dbReference type="EMBL" id="ESO02584.1"/>
    </source>
</evidence>
<accession>T1ERZ6</accession>
<proteinExistence type="predicted"/>
<feature type="compositionally biased region" description="Acidic residues" evidence="1">
    <location>
        <begin position="72"/>
        <end position="95"/>
    </location>
</feature>
<feature type="compositionally biased region" description="Basic and acidic residues" evidence="1">
    <location>
        <begin position="123"/>
        <end position="135"/>
    </location>
</feature>
<dbReference type="GeneID" id="20199346"/>
<dbReference type="EnsemblMetazoa" id="HelroT161872">
    <property type="protein sequence ID" value="HelroP161872"/>
    <property type="gene ID" value="HelroG161872"/>
</dbReference>
<dbReference type="EMBL" id="KB096742">
    <property type="protein sequence ID" value="ESO02584.1"/>
    <property type="molecule type" value="Genomic_DNA"/>
</dbReference>
<dbReference type="EMBL" id="AMQM01000941">
    <property type="status" value="NOT_ANNOTATED_CDS"/>
    <property type="molecule type" value="Genomic_DNA"/>
</dbReference>
<dbReference type="RefSeq" id="XP_009019992.1">
    <property type="nucleotide sequence ID" value="XM_009021744.1"/>
</dbReference>
<protein>
    <submittedName>
        <fullName evidence="2 3">Uncharacterized protein</fullName>
    </submittedName>
</protein>
<dbReference type="HOGENOM" id="CLU_1817882_0_0_1"/>
<evidence type="ECO:0000313" key="3">
    <source>
        <dbReference type="EnsemblMetazoa" id="HelroP161872"/>
    </source>
</evidence>
<reference evidence="4" key="1">
    <citation type="submission" date="2012-12" db="EMBL/GenBank/DDBJ databases">
        <authorList>
            <person name="Hellsten U."/>
            <person name="Grimwood J."/>
            <person name="Chapman J.A."/>
            <person name="Shapiro H."/>
            <person name="Aerts A."/>
            <person name="Otillar R.P."/>
            <person name="Terry A.Y."/>
            <person name="Boore J.L."/>
            <person name="Simakov O."/>
            <person name="Marletaz F."/>
            <person name="Cho S.-J."/>
            <person name="Edsinger-Gonzales E."/>
            <person name="Havlak P."/>
            <person name="Kuo D.-H."/>
            <person name="Larsson T."/>
            <person name="Lv J."/>
            <person name="Arendt D."/>
            <person name="Savage R."/>
            <person name="Osoegawa K."/>
            <person name="de Jong P."/>
            <person name="Lindberg D.R."/>
            <person name="Seaver E.C."/>
            <person name="Weisblat D.A."/>
            <person name="Putnam N.H."/>
            <person name="Grigoriev I.V."/>
            <person name="Rokhsar D.S."/>
        </authorList>
    </citation>
    <scope>NUCLEOTIDE SEQUENCE</scope>
</reference>
<organism evidence="3 4">
    <name type="scientific">Helobdella robusta</name>
    <name type="common">Californian leech</name>
    <dbReference type="NCBI Taxonomy" id="6412"/>
    <lineage>
        <taxon>Eukaryota</taxon>
        <taxon>Metazoa</taxon>
        <taxon>Spiralia</taxon>
        <taxon>Lophotrochozoa</taxon>
        <taxon>Annelida</taxon>
        <taxon>Clitellata</taxon>
        <taxon>Hirudinea</taxon>
        <taxon>Rhynchobdellida</taxon>
        <taxon>Glossiphoniidae</taxon>
        <taxon>Helobdella</taxon>
    </lineage>
</organism>
<gene>
    <name evidence="3" type="primary">20199346</name>
    <name evidence="2" type="ORF">HELRODRAFT_161872</name>
</gene>
<reference evidence="2 4" key="2">
    <citation type="journal article" date="2013" name="Nature">
        <title>Insights into bilaterian evolution from three spiralian genomes.</title>
        <authorList>
            <person name="Simakov O."/>
            <person name="Marletaz F."/>
            <person name="Cho S.J."/>
            <person name="Edsinger-Gonzales E."/>
            <person name="Havlak P."/>
            <person name="Hellsten U."/>
            <person name="Kuo D.H."/>
            <person name="Larsson T."/>
            <person name="Lv J."/>
            <person name="Arendt D."/>
            <person name="Savage R."/>
            <person name="Osoegawa K."/>
            <person name="de Jong P."/>
            <person name="Grimwood J."/>
            <person name="Chapman J.A."/>
            <person name="Shapiro H."/>
            <person name="Aerts A."/>
            <person name="Otillar R.P."/>
            <person name="Terry A.Y."/>
            <person name="Boore J.L."/>
            <person name="Grigoriev I.V."/>
            <person name="Lindberg D.R."/>
            <person name="Seaver E.C."/>
            <person name="Weisblat D.A."/>
            <person name="Putnam N.H."/>
            <person name="Rokhsar D.S."/>
        </authorList>
    </citation>
    <scope>NUCLEOTIDE SEQUENCE</scope>
</reference>
<dbReference type="CTD" id="20199346"/>
<name>T1ERZ6_HELRO</name>
<dbReference type="InParanoid" id="T1ERZ6"/>
<sequence>MATMWFPKKCPQHDGEAYTGKNSWTYKFSKTCFVRSDRPNKVLVAYNGDESLAKKFNHKQISIARKKVYNNEDSDDGEDEDGNDNNKDGDDEVDEASDVALVGCGALSELGGAGPSSISWEYETSHNKQTEENNNLHKITGV</sequence>
<feature type="region of interest" description="Disordered" evidence="1">
    <location>
        <begin position="66"/>
        <end position="95"/>
    </location>
</feature>
<dbReference type="Proteomes" id="UP000015101">
    <property type="component" value="Unassembled WGS sequence"/>
</dbReference>
<feature type="region of interest" description="Disordered" evidence="1">
    <location>
        <begin position="110"/>
        <end position="142"/>
    </location>
</feature>
<keyword evidence="4" id="KW-1185">Reference proteome</keyword>
<reference evidence="3" key="3">
    <citation type="submission" date="2015-06" db="UniProtKB">
        <authorList>
            <consortium name="EnsemblMetazoa"/>
        </authorList>
    </citation>
    <scope>IDENTIFICATION</scope>
</reference>
<dbReference type="AlphaFoldDB" id="T1ERZ6"/>
<dbReference type="KEGG" id="hro:HELRODRAFT_161872"/>
<evidence type="ECO:0000313" key="4">
    <source>
        <dbReference type="Proteomes" id="UP000015101"/>
    </source>
</evidence>
<evidence type="ECO:0000256" key="1">
    <source>
        <dbReference type="SAM" id="MobiDB-lite"/>
    </source>
</evidence>